<reference evidence="2 3" key="1">
    <citation type="submission" date="2016-10" db="EMBL/GenBank/DDBJ databases">
        <authorList>
            <person name="de Groot N.N."/>
        </authorList>
    </citation>
    <scope>NUCLEOTIDE SEQUENCE [LARGE SCALE GENOMIC DNA]</scope>
    <source>
        <strain evidence="2 3">DSM 378</strain>
    </source>
</reference>
<name>A0A1H9Q787_9GAMM</name>
<evidence type="ECO:0000313" key="3">
    <source>
        <dbReference type="Proteomes" id="UP000199267"/>
    </source>
</evidence>
<evidence type="ECO:0008006" key="4">
    <source>
        <dbReference type="Google" id="ProtNLM"/>
    </source>
</evidence>
<evidence type="ECO:0000313" key="2">
    <source>
        <dbReference type="EMBL" id="SER56304.1"/>
    </source>
</evidence>
<organism evidence="2 3">
    <name type="scientific">Azotobacter beijerinckii</name>
    <dbReference type="NCBI Taxonomy" id="170623"/>
    <lineage>
        <taxon>Bacteria</taxon>
        <taxon>Pseudomonadati</taxon>
        <taxon>Pseudomonadota</taxon>
        <taxon>Gammaproteobacteria</taxon>
        <taxon>Pseudomonadales</taxon>
        <taxon>Pseudomonadaceae</taxon>
        <taxon>Azotobacter</taxon>
    </lineage>
</organism>
<evidence type="ECO:0000313" key="1">
    <source>
        <dbReference type="EMBL" id="SER40521.1"/>
    </source>
</evidence>
<sequence>MWDEILARFEKQAPASVMARLVLERAMPAAWVDEVFETNRQRQYPRELLFSTVVELMSLVSLGLRPSLHAAARQMDHLPVSLAALYDK</sequence>
<gene>
    <name evidence="1" type="ORF">SAMN04244573_03563</name>
    <name evidence="2" type="ORF">SAMN04244573_03860</name>
</gene>
<protein>
    <recommendedName>
        <fullName evidence="4">Insertion element 4 transposase N-terminal</fullName>
    </recommendedName>
</protein>
<dbReference type="AlphaFoldDB" id="A0A1H9Q787"/>
<dbReference type="Proteomes" id="UP000199267">
    <property type="component" value="Unassembled WGS sequence"/>
</dbReference>
<feature type="non-terminal residue" evidence="2">
    <location>
        <position position="88"/>
    </location>
</feature>
<dbReference type="EMBL" id="FOFJ01000061">
    <property type="protein sequence ID" value="SER56304.1"/>
    <property type="molecule type" value="Genomic_DNA"/>
</dbReference>
<dbReference type="EMBL" id="FOFJ01000048">
    <property type="protein sequence ID" value="SER40521.1"/>
    <property type="molecule type" value="Genomic_DNA"/>
</dbReference>
<proteinExistence type="predicted"/>
<accession>A0A1H9Q787</accession>